<dbReference type="EC" id="2.7.1.15" evidence="2 12"/>
<dbReference type="InterPro" id="IPR029056">
    <property type="entry name" value="Ribokinase-like"/>
</dbReference>
<dbReference type="UniPathway" id="UPA00916">
    <property type="reaction ID" value="UER00889"/>
</dbReference>
<feature type="binding site" evidence="12">
    <location>
        <position position="266"/>
    </location>
    <ligand>
        <name>K(+)</name>
        <dbReference type="ChEBI" id="CHEBI:29103"/>
    </ligand>
</feature>
<evidence type="ECO:0000256" key="2">
    <source>
        <dbReference type="ARBA" id="ARBA00012035"/>
    </source>
</evidence>
<dbReference type="GO" id="GO:0046872">
    <property type="term" value="F:metal ion binding"/>
    <property type="evidence" value="ECO:0007669"/>
    <property type="project" value="UniProtKB-KW"/>
</dbReference>
<reference evidence="14 15" key="1">
    <citation type="submission" date="2014-07" db="EMBL/GenBank/DDBJ databases">
        <title>Genome Sequence of Rhodococcus opacus Strain R7, a Biodegrader of Mono- and Polycyclic Aromatic Hydrocarbons.</title>
        <authorList>
            <person name="Di Gennaro P."/>
            <person name="Zampolli J."/>
            <person name="Presti I."/>
            <person name="Cappelletti M."/>
            <person name="D'Ursi P."/>
            <person name="Orro A."/>
            <person name="Mezzelani A."/>
            <person name="Milanesi L."/>
        </authorList>
    </citation>
    <scope>NUCLEOTIDE SEQUENCE [LARGE SCALE GENOMIC DNA]</scope>
    <source>
        <strain evidence="14 15">R7</strain>
    </source>
</reference>
<evidence type="ECO:0000256" key="3">
    <source>
        <dbReference type="ARBA" id="ARBA00016943"/>
    </source>
</evidence>
<feature type="domain" description="Carbohydrate kinase PfkB" evidence="13">
    <location>
        <begin position="5"/>
        <end position="278"/>
    </location>
</feature>
<protein>
    <recommendedName>
        <fullName evidence="3 12">Ribokinase</fullName>
        <shortName evidence="12">RK</shortName>
        <ecNumber evidence="2 12">2.7.1.15</ecNumber>
    </recommendedName>
</protein>
<keyword evidence="9 12" id="KW-0460">Magnesium</keyword>
<feature type="binding site" evidence="12">
    <location>
        <position position="184"/>
    </location>
    <ligand>
        <name>ATP</name>
        <dbReference type="ChEBI" id="CHEBI:30616"/>
    </ligand>
</feature>
<keyword evidence="4 12" id="KW-0808">Transferase</keyword>
<comment type="caution">
    <text evidence="12">Lacks conserved residue(s) required for the propagation of feature annotation.</text>
</comment>
<feature type="binding site" evidence="12">
    <location>
        <position position="238"/>
    </location>
    <ligand>
        <name>substrate</name>
    </ligand>
</feature>
<comment type="activity regulation">
    <text evidence="12">Activated by a monovalent cation that binds near, but not in, the active site. The most likely occupant of the site in vivo is potassium. Ion binding induces a conformational change that may alter substrate affinity.</text>
</comment>
<feature type="binding site" evidence="12">
    <location>
        <begin position="205"/>
        <end position="210"/>
    </location>
    <ligand>
        <name>ATP</name>
        <dbReference type="ChEBI" id="CHEBI:30616"/>
    </ligand>
</feature>
<dbReference type="InterPro" id="IPR002139">
    <property type="entry name" value="Ribo/fructo_kinase"/>
</dbReference>
<feature type="binding site" evidence="12">
    <location>
        <begin position="237"/>
        <end position="238"/>
    </location>
    <ligand>
        <name>ATP</name>
        <dbReference type="ChEBI" id="CHEBI:30616"/>
    </ligand>
</feature>
<feature type="binding site" evidence="12">
    <location>
        <position position="275"/>
    </location>
    <ligand>
        <name>K(+)</name>
        <dbReference type="ChEBI" id="CHEBI:29103"/>
    </ligand>
</feature>
<sequence length="288" mass="28240">MSAPRVAVVGSVNMDLLTAAERLPAPGETILGSAFAATPGGKGANQAIAAARAGGAVTFVGAVGSDVFALDLRQALVDAEVDTRYLREVDGPSGIAAITVDAAGENSIVVVPGANSTVVDLTPAELAAVADADVLLCQLEIPLGTVLAAAAHAAAHGTVVMLNPSPAQTLPPELVELVDVLLVNQTEAAQLGAEVTGIISHVVTTLGSSGADYAGGDGTALHADSPEVEVVDTTGAGDAFAGALAVSWRRGPAAAVPFACTAGALATTRRGASTSSPTLAEIEAALPG</sequence>
<feature type="binding site" evidence="12">
    <location>
        <position position="269"/>
    </location>
    <ligand>
        <name>K(+)</name>
        <dbReference type="ChEBI" id="CHEBI:29103"/>
    </ligand>
</feature>
<evidence type="ECO:0000256" key="4">
    <source>
        <dbReference type="ARBA" id="ARBA00022679"/>
    </source>
</evidence>
<dbReference type="eggNOG" id="COG0524">
    <property type="taxonomic scope" value="Bacteria"/>
</dbReference>
<proteinExistence type="inferred from homology"/>
<comment type="function">
    <text evidence="12">Catalyzes the phosphorylation of ribose at O-5 in a reaction requiring ATP and magnesium. The resulting D-ribose-5-phosphate can then be used either for sythesis of nucleotides, histidine, and tryptophan, or as a component of the pentose phosphate pathway.</text>
</comment>
<dbReference type="CDD" id="cd01174">
    <property type="entry name" value="ribokinase"/>
    <property type="match status" value="1"/>
</dbReference>
<evidence type="ECO:0000256" key="7">
    <source>
        <dbReference type="ARBA" id="ARBA00022777"/>
    </source>
</evidence>
<evidence type="ECO:0000313" key="15">
    <source>
        <dbReference type="Proteomes" id="UP000028488"/>
    </source>
</evidence>
<gene>
    <name evidence="12" type="primary">rbsK</name>
    <name evidence="14" type="ORF">EP51_36415</name>
</gene>
<dbReference type="GO" id="GO:0004747">
    <property type="term" value="F:ribokinase activity"/>
    <property type="evidence" value="ECO:0007669"/>
    <property type="project" value="UniProtKB-UniRule"/>
</dbReference>
<dbReference type="PRINTS" id="PR00990">
    <property type="entry name" value="RIBOKINASE"/>
</dbReference>
<dbReference type="RefSeq" id="WP_037226359.1">
    <property type="nucleotide sequence ID" value="NZ_CP008947.1"/>
</dbReference>
<dbReference type="PANTHER" id="PTHR10584">
    <property type="entry name" value="SUGAR KINASE"/>
    <property type="match status" value="1"/>
</dbReference>
<keyword evidence="11 12" id="KW-0119">Carbohydrate metabolism</keyword>
<dbReference type="GO" id="GO:0005524">
    <property type="term" value="F:ATP binding"/>
    <property type="evidence" value="ECO:0007669"/>
    <property type="project" value="UniProtKB-UniRule"/>
</dbReference>
<dbReference type="AlphaFoldDB" id="A0A076EWU9"/>
<accession>A0A076EWU9</accession>
<dbReference type="Pfam" id="PF00294">
    <property type="entry name" value="PfkB"/>
    <property type="match status" value="1"/>
</dbReference>
<dbReference type="HAMAP" id="MF_01987">
    <property type="entry name" value="Ribokinase"/>
    <property type="match status" value="1"/>
</dbReference>
<comment type="subunit">
    <text evidence="12">Homodimer.</text>
</comment>
<keyword evidence="12" id="KW-0963">Cytoplasm</keyword>
<dbReference type="Gene3D" id="3.40.1190.20">
    <property type="match status" value="1"/>
</dbReference>
<keyword evidence="7 12" id="KW-0418">Kinase</keyword>
<comment type="similarity">
    <text evidence="1">Belongs to the carbohydrate kinase pfkB family.</text>
</comment>
<comment type="similarity">
    <text evidence="12">Belongs to the carbohydrate kinase PfkB family. Ribokinase subfamily.</text>
</comment>
<feature type="binding site" evidence="12">
    <location>
        <begin position="41"/>
        <end position="45"/>
    </location>
    <ligand>
        <name>substrate</name>
    </ligand>
</feature>
<comment type="pathway">
    <text evidence="12">Carbohydrate metabolism; D-ribose degradation; D-ribose 5-phosphate from beta-D-ribopyranose: step 2/2.</text>
</comment>
<comment type="catalytic activity">
    <reaction evidence="12">
        <text>D-ribose + ATP = D-ribose 5-phosphate + ADP + H(+)</text>
        <dbReference type="Rhea" id="RHEA:13697"/>
        <dbReference type="ChEBI" id="CHEBI:15378"/>
        <dbReference type="ChEBI" id="CHEBI:30616"/>
        <dbReference type="ChEBI" id="CHEBI:47013"/>
        <dbReference type="ChEBI" id="CHEBI:78346"/>
        <dbReference type="ChEBI" id="CHEBI:456216"/>
        <dbReference type="EC" id="2.7.1.15"/>
    </reaction>
</comment>
<evidence type="ECO:0000256" key="12">
    <source>
        <dbReference type="HAMAP-Rule" id="MF_01987"/>
    </source>
</evidence>
<evidence type="ECO:0000256" key="8">
    <source>
        <dbReference type="ARBA" id="ARBA00022840"/>
    </source>
</evidence>
<keyword evidence="10 12" id="KW-0630">Potassium</keyword>
<evidence type="ECO:0000256" key="5">
    <source>
        <dbReference type="ARBA" id="ARBA00022723"/>
    </source>
</evidence>
<dbReference type="GO" id="GO:0005829">
    <property type="term" value="C:cytosol"/>
    <property type="evidence" value="ECO:0007669"/>
    <property type="project" value="TreeGrafter"/>
</dbReference>
<feature type="binding site" evidence="12">
    <location>
        <position position="234"/>
    </location>
    <ligand>
        <name>K(+)</name>
        <dbReference type="ChEBI" id="CHEBI:29103"/>
    </ligand>
</feature>
<keyword evidence="8 12" id="KW-0067">ATP-binding</keyword>
<comment type="cofactor">
    <cofactor evidence="12">
        <name>Mg(2+)</name>
        <dbReference type="ChEBI" id="CHEBI:18420"/>
    </cofactor>
    <text evidence="12">Requires a divalent cation, most likely magnesium in vivo, as an electrophilic catalyst to aid phosphoryl group transfer. It is the chelate of the metal and the nucleotide that is the actual substrate.</text>
</comment>
<feature type="binding site" evidence="12">
    <location>
        <position position="232"/>
    </location>
    <ligand>
        <name>K(+)</name>
        <dbReference type="ChEBI" id="CHEBI:29103"/>
    </ligand>
</feature>
<evidence type="ECO:0000256" key="9">
    <source>
        <dbReference type="ARBA" id="ARBA00022842"/>
    </source>
</evidence>
<dbReference type="InterPro" id="IPR011877">
    <property type="entry name" value="Ribokinase"/>
</dbReference>
<dbReference type="InterPro" id="IPR002173">
    <property type="entry name" value="Carboh/pur_kinase_PfkB_CS"/>
</dbReference>
<feature type="binding site" evidence="12">
    <location>
        <position position="271"/>
    </location>
    <ligand>
        <name>K(+)</name>
        <dbReference type="ChEBI" id="CHEBI:29103"/>
    </ligand>
</feature>
<evidence type="ECO:0000313" key="14">
    <source>
        <dbReference type="EMBL" id="AII09833.1"/>
    </source>
</evidence>
<evidence type="ECO:0000259" key="13">
    <source>
        <dbReference type="Pfam" id="PF00294"/>
    </source>
</evidence>
<dbReference type="SUPFAM" id="SSF53613">
    <property type="entry name" value="Ribokinase-like"/>
    <property type="match status" value="1"/>
</dbReference>
<evidence type="ECO:0000256" key="6">
    <source>
        <dbReference type="ARBA" id="ARBA00022741"/>
    </source>
</evidence>
<feature type="binding site" evidence="12">
    <location>
        <begin position="13"/>
        <end position="15"/>
    </location>
    <ligand>
        <name>substrate</name>
    </ligand>
</feature>
<comment type="subcellular location">
    <subcellularLocation>
        <location evidence="12">Cytoplasm</location>
    </subcellularLocation>
</comment>
<dbReference type="InterPro" id="IPR011611">
    <property type="entry name" value="PfkB_dom"/>
</dbReference>
<evidence type="ECO:0000256" key="11">
    <source>
        <dbReference type="ARBA" id="ARBA00023277"/>
    </source>
</evidence>
<dbReference type="PROSITE" id="PS00584">
    <property type="entry name" value="PFKB_KINASES_2"/>
    <property type="match status" value="1"/>
</dbReference>
<dbReference type="PANTHER" id="PTHR10584:SF166">
    <property type="entry name" value="RIBOKINASE"/>
    <property type="match status" value="1"/>
</dbReference>
<dbReference type="EMBL" id="CP008947">
    <property type="protein sequence ID" value="AII09833.1"/>
    <property type="molecule type" value="Genomic_DNA"/>
</dbReference>
<keyword evidence="5 12" id="KW-0479">Metal-binding</keyword>
<keyword evidence="6 12" id="KW-0547">Nucleotide-binding</keyword>
<evidence type="ECO:0000256" key="10">
    <source>
        <dbReference type="ARBA" id="ARBA00022958"/>
    </source>
</evidence>
<dbReference type="Proteomes" id="UP000028488">
    <property type="component" value="Chromosome"/>
</dbReference>
<feature type="active site" description="Proton acceptor" evidence="12">
    <location>
        <position position="238"/>
    </location>
</feature>
<feature type="binding site" evidence="12">
    <location>
        <position position="140"/>
    </location>
    <ligand>
        <name>substrate</name>
    </ligand>
</feature>
<organism evidence="14 15">
    <name type="scientific">Rhodococcus opacus</name>
    <name type="common">Nocardia opaca</name>
    <dbReference type="NCBI Taxonomy" id="37919"/>
    <lineage>
        <taxon>Bacteria</taxon>
        <taxon>Bacillati</taxon>
        <taxon>Actinomycetota</taxon>
        <taxon>Actinomycetes</taxon>
        <taxon>Mycobacteriales</taxon>
        <taxon>Nocardiaceae</taxon>
        <taxon>Rhodococcus</taxon>
    </lineage>
</organism>
<dbReference type="GO" id="GO:0019303">
    <property type="term" value="P:D-ribose catabolic process"/>
    <property type="evidence" value="ECO:0007669"/>
    <property type="project" value="UniProtKB-UniRule"/>
</dbReference>
<name>A0A076EWU9_RHOOP</name>
<evidence type="ECO:0000256" key="1">
    <source>
        <dbReference type="ARBA" id="ARBA00005380"/>
    </source>
</evidence>